<protein>
    <recommendedName>
        <fullName evidence="3">Toxin-antitoxin system YwqK family antitoxin</fullName>
    </recommendedName>
</protein>
<evidence type="ECO:0008006" key="3">
    <source>
        <dbReference type="Google" id="ProtNLM"/>
    </source>
</evidence>
<organism evidence="1 2">
    <name type="scientific">Helicobacter aurati</name>
    <dbReference type="NCBI Taxonomy" id="137778"/>
    <lineage>
        <taxon>Bacteria</taxon>
        <taxon>Pseudomonadati</taxon>
        <taxon>Campylobacterota</taxon>
        <taxon>Epsilonproteobacteria</taxon>
        <taxon>Campylobacterales</taxon>
        <taxon>Helicobacteraceae</taxon>
        <taxon>Helicobacter</taxon>
    </lineage>
</organism>
<dbReference type="OrthoDB" id="5328212at2"/>
<gene>
    <name evidence="1" type="ORF">CQA66_02325</name>
</gene>
<dbReference type="Proteomes" id="UP000256424">
    <property type="component" value="Unassembled WGS sequence"/>
</dbReference>
<proteinExistence type="predicted"/>
<comment type="caution">
    <text evidence="1">The sequence shown here is derived from an EMBL/GenBank/DDBJ whole genome shotgun (WGS) entry which is preliminary data.</text>
</comment>
<reference evidence="1 2" key="1">
    <citation type="submission" date="2018-04" db="EMBL/GenBank/DDBJ databases">
        <title>Novel Campyloabacter and Helicobacter Species and Strains.</title>
        <authorList>
            <person name="Mannion A.J."/>
            <person name="Shen Z."/>
            <person name="Fox J.G."/>
        </authorList>
    </citation>
    <scope>NUCLEOTIDE SEQUENCE [LARGE SCALE GENOMIC DNA]</scope>
    <source>
        <strain evidence="1 2">MIT 97-5075</strain>
    </source>
</reference>
<dbReference type="EMBL" id="NXLW01000003">
    <property type="protein sequence ID" value="RDU73087.1"/>
    <property type="molecule type" value="Genomic_DNA"/>
</dbReference>
<evidence type="ECO:0000313" key="1">
    <source>
        <dbReference type="EMBL" id="RDU73087.1"/>
    </source>
</evidence>
<accession>A0A3D8J6F4</accession>
<name>A0A3D8J6F4_9HELI</name>
<sequence length="139" mass="16445">MKYLLFILLSSSVYGKLSSCQVMIDSILLNGLCKGVLKHGKFIGYYNNGIIAWEVHYKNGYLDGSFKHFYPDGKLHFSGYYKKSQLHNTFYQYNTQEQILKAHFKNGVLHNWLYIFDNNQKIEALKYYYGKLIRQEFLD</sequence>
<dbReference type="Gene3D" id="2.20.110.10">
    <property type="entry name" value="Histone H3 K4-specific methyltransferase SET7/9 N-terminal domain"/>
    <property type="match status" value="1"/>
</dbReference>
<evidence type="ECO:0000313" key="2">
    <source>
        <dbReference type="Proteomes" id="UP000256424"/>
    </source>
</evidence>
<keyword evidence="2" id="KW-1185">Reference proteome</keyword>
<dbReference type="RefSeq" id="WP_104763260.1">
    <property type="nucleotide sequence ID" value="NZ_FZPM01000017.1"/>
</dbReference>
<dbReference type="SUPFAM" id="SSF82185">
    <property type="entry name" value="Histone H3 K4-specific methyltransferase SET7/9 N-terminal domain"/>
    <property type="match status" value="1"/>
</dbReference>
<dbReference type="AlphaFoldDB" id="A0A3D8J6F4"/>